<comment type="caution">
    <text evidence="1">The sequence shown here is derived from an EMBL/GenBank/DDBJ whole genome shotgun (WGS) entry which is preliminary data.</text>
</comment>
<evidence type="ECO:0000313" key="1">
    <source>
        <dbReference type="EMBL" id="KAL2321038.1"/>
    </source>
</evidence>
<protein>
    <submittedName>
        <fullName evidence="1">Uncharacterized protein</fullName>
    </submittedName>
</protein>
<gene>
    <name evidence="1" type="ORF">Fmac_030007</name>
</gene>
<proteinExistence type="predicted"/>
<reference evidence="1 2" key="1">
    <citation type="submission" date="2024-08" db="EMBL/GenBank/DDBJ databases">
        <title>Insights into the chromosomal genome structure of Flemingia macrophylla.</title>
        <authorList>
            <person name="Ding Y."/>
            <person name="Zhao Y."/>
            <person name="Bi W."/>
            <person name="Wu M."/>
            <person name="Zhao G."/>
            <person name="Gong Y."/>
            <person name="Li W."/>
            <person name="Zhang P."/>
        </authorList>
    </citation>
    <scope>NUCLEOTIDE SEQUENCE [LARGE SCALE GENOMIC DNA]</scope>
    <source>
        <strain evidence="1">DYQJB</strain>
        <tissue evidence="1">Leaf</tissue>
    </source>
</reference>
<sequence length="167" mass="18996">MGRVVFVQQRSPSLECNEWRNNGATRAPPWICMRWFKSTTSINNINNNMQAREEALQRKAALAYDQAAFLTRGVLATLNFSAQVTMDSLQEMGFKALKSDRAPLLELKRMHVMRTKYRAGGSGNNRRVKRTCNDAKFETTKNVLVLEDLGPEYLDQLLSFTSPGSWC</sequence>
<evidence type="ECO:0000313" key="2">
    <source>
        <dbReference type="Proteomes" id="UP001603857"/>
    </source>
</evidence>
<accession>A0ABD1LC79</accession>
<name>A0ABD1LC79_9FABA</name>
<dbReference type="EMBL" id="JBGMDY010000010">
    <property type="protein sequence ID" value="KAL2321038.1"/>
    <property type="molecule type" value="Genomic_DNA"/>
</dbReference>
<organism evidence="1 2">
    <name type="scientific">Flemingia macrophylla</name>
    <dbReference type="NCBI Taxonomy" id="520843"/>
    <lineage>
        <taxon>Eukaryota</taxon>
        <taxon>Viridiplantae</taxon>
        <taxon>Streptophyta</taxon>
        <taxon>Embryophyta</taxon>
        <taxon>Tracheophyta</taxon>
        <taxon>Spermatophyta</taxon>
        <taxon>Magnoliopsida</taxon>
        <taxon>eudicotyledons</taxon>
        <taxon>Gunneridae</taxon>
        <taxon>Pentapetalae</taxon>
        <taxon>rosids</taxon>
        <taxon>fabids</taxon>
        <taxon>Fabales</taxon>
        <taxon>Fabaceae</taxon>
        <taxon>Papilionoideae</taxon>
        <taxon>50 kb inversion clade</taxon>
        <taxon>NPAAA clade</taxon>
        <taxon>indigoferoid/millettioid clade</taxon>
        <taxon>Phaseoleae</taxon>
        <taxon>Flemingia</taxon>
    </lineage>
</organism>
<dbReference type="AlphaFoldDB" id="A0ABD1LC79"/>
<dbReference type="Proteomes" id="UP001603857">
    <property type="component" value="Unassembled WGS sequence"/>
</dbReference>
<keyword evidence="2" id="KW-1185">Reference proteome</keyword>